<keyword evidence="3" id="KW-1185">Reference proteome</keyword>
<evidence type="ECO:0000313" key="3">
    <source>
        <dbReference type="Proteomes" id="UP001139516"/>
    </source>
</evidence>
<accession>A0A9X1YBX0</accession>
<sequence length="396" mass="39197">MAGLSTLFSGAFQVLSNKLAPVFGTTAGTFAQGNDVRFGVDQTARDAAAAKPSLASTGTPAMDGTAALGSATTSARSDHVHPTDTSRAAASHTHAIADLTATGTRDATTYLRGDGTWTTPAAGVSLGSTTPAMDGTAAAGSAGTAARSDHVHPTDTSRAAASHTHSAADITSGTVAPARLGTGTASSSTYLRGDQTWGAVPTGASLGSATPSMAGTAAAGSSANAAHEDHVHPVDTSRQAADATLTALAPLTGAGLVRATATDTFAMQAVGVAAATDIPDRQAADGRYVTYYVGTVTPSAGTVSIAITARDSQHYVTLGQNSTLANFTGLFDGAKGRIVVTNGSNGGTAYTLAYGDKFSWPGGAMALSGAAGAKHVIKWFSDGTNIFATLASGWAA</sequence>
<dbReference type="AlphaFoldDB" id="A0A9X1YBX0"/>
<organism evidence="2 3">
    <name type="scientific">Roseomonas acroporae</name>
    <dbReference type="NCBI Taxonomy" id="2937791"/>
    <lineage>
        <taxon>Bacteria</taxon>
        <taxon>Pseudomonadati</taxon>
        <taxon>Pseudomonadota</taxon>
        <taxon>Alphaproteobacteria</taxon>
        <taxon>Acetobacterales</taxon>
        <taxon>Roseomonadaceae</taxon>
        <taxon>Roseomonas</taxon>
    </lineage>
</organism>
<feature type="region of interest" description="Disordered" evidence="1">
    <location>
        <begin position="111"/>
        <end position="179"/>
    </location>
</feature>
<name>A0A9X1YBX0_9PROT</name>
<evidence type="ECO:0000313" key="2">
    <source>
        <dbReference type="EMBL" id="MCK8787614.1"/>
    </source>
</evidence>
<gene>
    <name evidence="2" type="ORF">M0638_24925</name>
</gene>
<comment type="caution">
    <text evidence="2">The sequence shown here is derived from an EMBL/GenBank/DDBJ whole genome shotgun (WGS) entry which is preliminary data.</text>
</comment>
<feature type="compositionally biased region" description="Low complexity" evidence="1">
    <location>
        <begin position="135"/>
        <end position="146"/>
    </location>
</feature>
<protein>
    <submittedName>
        <fullName evidence="2">Uncharacterized protein</fullName>
    </submittedName>
</protein>
<feature type="compositionally biased region" description="Low complexity" evidence="1">
    <location>
        <begin position="64"/>
        <end position="75"/>
    </location>
</feature>
<dbReference type="EMBL" id="JALPRX010000135">
    <property type="protein sequence ID" value="MCK8787614.1"/>
    <property type="molecule type" value="Genomic_DNA"/>
</dbReference>
<reference evidence="2" key="1">
    <citation type="submission" date="2022-04" db="EMBL/GenBank/DDBJ databases">
        <title>Roseomonas acroporae sp. nov., isolated from coral Acropora digitifera.</title>
        <authorList>
            <person name="Sun H."/>
        </authorList>
    </citation>
    <scope>NUCLEOTIDE SEQUENCE</scope>
    <source>
        <strain evidence="2">NAR14</strain>
    </source>
</reference>
<feature type="region of interest" description="Disordered" evidence="1">
    <location>
        <begin position="50"/>
        <end position="92"/>
    </location>
</feature>
<proteinExistence type="predicted"/>
<feature type="compositionally biased region" description="Low complexity" evidence="1">
    <location>
        <begin position="156"/>
        <end position="172"/>
    </location>
</feature>
<evidence type="ECO:0000256" key="1">
    <source>
        <dbReference type="SAM" id="MobiDB-lite"/>
    </source>
</evidence>
<dbReference type="RefSeq" id="WP_248669664.1">
    <property type="nucleotide sequence ID" value="NZ_JALPRX010000135.1"/>
</dbReference>
<dbReference type="Proteomes" id="UP001139516">
    <property type="component" value="Unassembled WGS sequence"/>
</dbReference>